<accession>A0A6A4RZ00</accession>
<dbReference type="GO" id="GO:0015250">
    <property type="term" value="F:water channel activity"/>
    <property type="evidence" value="ECO:0007669"/>
    <property type="project" value="TreeGrafter"/>
</dbReference>
<dbReference type="NCBIfam" id="TIGR00861">
    <property type="entry name" value="MIP"/>
    <property type="match status" value="1"/>
</dbReference>
<name>A0A6A4RZ00_SCOMX</name>
<dbReference type="PANTHER" id="PTHR43829">
    <property type="entry name" value="AQUAPORIN OR AQUAGLYCEROPORIN RELATED"/>
    <property type="match status" value="1"/>
</dbReference>
<feature type="transmembrane region" description="Helical" evidence="11">
    <location>
        <begin position="20"/>
        <end position="40"/>
    </location>
</feature>
<gene>
    <name evidence="12" type="ORF">F2P81_023362</name>
</gene>
<evidence type="ECO:0000256" key="1">
    <source>
        <dbReference type="ARBA" id="ARBA00004141"/>
    </source>
</evidence>
<dbReference type="GO" id="GO:0015254">
    <property type="term" value="F:glycerol channel activity"/>
    <property type="evidence" value="ECO:0007669"/>
    <property type="project" value="TreeGrafter"/>
</dbReference>
<feature type="transmembrane region" description="Helical" evidence="11">
    <location>
        <begin position="183"/>
        <end position="201"/>
    </location>
</feature>
<dbReference type="PROSITE" id="PS00221">
    <property type="entry name" value="MIP"/>
    <property type="match status" value="1"/>
</dbReference>
<dbReference type="EMBL" id="VEVO01000021">
    <property type="protein sequence ID" value="KAF0024560.1"/>
    <property type="molecule type" value="Genomic_DNA"/>
</dbReference>
<evidence type="ECO:0000256" key="7">
    <source>
        <dbReference type="ARBA" id="ARBA00033993"/>
    </source>
</evidence>
<evidence type="ECO:0000256" key="9">
    <source>
        <dbReference type="ARBA" id="ARBA00049405"/>
    </source>
</evidence>
<evidence type="ECO:0000256" key="4">
    <source>
        <dbReference type="ARBA" id="ARBA00022692"/>
    </source>
</evidence>
<organism evidence="12 13">
    <name type="scientific">Scophthalmus maximus</name>
    <name type="common">Turbot</name>
    <name type="synonym">Psetta maxima</name>
    <dbReference type="NCBI Taxonomy" id="52904"/>
    <lineage>
        <taxon>Eukaryota</taxon>
        <taxon>Metazoa</taxon>
        <taxon>Chordata</taxon>
        <taxon>Craniata</taxon>
        <taxon>Vertebrata</taxon>
        <taxon>Euteleostomi</taxon>
        <taxon>Actinopterygii</taxon>
        <taxon>Neopterygii</taxon>
        <taxon>Teleostei</taxon>
        <taxon>Neoteleostei</taxon>
        <taxon>Acanthomorphata</taxon>
        <taxon>Carangaria</taxon>
        <taxon>Pleuronectiformes</taxon>
        <taxon>Pleuronectoidei</taxon>
        <taxon>Scophthalmidae</taxon>
        <taxon>Scophthalmus</taxon>
    </lineage>
</organism>
<comment type="similarity">
    <text evidence="2 10">Belongs to the MIP/aquaporin (TC 1.A.8) family.</text>
</comment>
<comment type="caution">
    <text evidence="12">The sequence shown here is derived from an EMBL/GenBank/DDBJ whole genome shotgun (WGS) entry which is preliminary data.</text>
</comment>
<feature type="transmembrane region" description="Helical" evidence="11">
    <location>
        <begin position="150"/>
        <end position="171"/>
    </location>
</feature>
<comment type="catalytic activity">
    <reaction evidence="8">
        <text>H2O(in) = H2O(out)</text>
        <dbReference type="Rhea" id="RHEA:29667"/>
        <dbReference type="ChEBI" id="CHEBI:15377"/>
    </reaction>
</comment>
<comment type="catalytic activity">
    <reaction evidence="7">
        <text>urea(in) = urea(out)</text>
        <dbReference type="Rhea" id="RHEA:32799"/>
        <dbReference type="ChEBI" id="CHEBI:16199"/>
    </reaction>
</comment>
<reference evidence="12 13" key="1">
    <citation type="submission" date="2019-06" db="EMBL/GenBank/DDBJ databases">
        <title>Draft genomes of female and male turbot (Scophthalmus maximus).</title>
        <authorList>
            <person name="Xu H."/>
            <person name="Xu X.-W."/>
            <person name="Shao C."/>
            <person name="Chen S."/>
        </authorList>
    </citation>
    <scope>NUCLEOTIDE SEQUENCE [LARGE SCALE GENOMIC DNA]</scope>
    <source>
        <strain evidence="12">Ysfricsl-2016a</strain>
        <tissue evidence="12">Blood</tissue>
    </source>
</reference>
<dbReference type="PANTHER" id="PTHR43829:SF13">
    <property type="entry name" value="AQUAPORIN-10"/>
    <property type="match status" value="1"/>
</dbReference>
<dbReference type="InterPro" id="IPR023271">
    <property type="entry name" value="Aquaporin-like"/>
</dbReference>
<keyword evidence="6 11" id="KW-0472">Membrane</keyword>
<sequence>MERLLRKCRIRNRLVRECMAECLGVYVLILFGCGAVAQVTTTQDKKGQYLSINLGFALGVTFGVFVSRGVSGAHLNPAVSLSMCVLGRHPWLKLPFYVFFQVLGAFLAAATVGLQYYDAIRMYSGGQLTVSGPTATAGIFSTYPADYLSVWGGVMDQVIGTAALLLCVLALGDQSNASLPDGLQPVLVGAAVLVIGISMGSNSGYALNPARDFGPRLFTYIAGWGVNVFKAGGGWWWVPIVAPCVGALLGTLIYELMIEVHHPPAASELQTSCQEATEGKTGLELDGVEPACEKPTTG</sequence>
<evidence type="ECO:0000256" key="2">
    <source>
        <dbReference type="ARBA" id="ARBA00006175"/>
    </source>
</evidence>
<proteinExistence type="inferred from homology"/>
<dbReference type="Proteomes" id="UP000438429">
    <property type="component" value="Unassembled WGS sequence"/>
</dbReference>
<keyword evidence="3 10" id="KW-0813">Transport</keyword>
<dbReference type="CDD" id="cd00333">
    <property type="entry name" value="MIP"/>
    <property type="match status" value="1"/>
</dbReference>
<dbReference type="GO" id="GO:0016323">
    <property type="term" value="C:basolateral plasma membrane"/>
    <property type="evidence" value="ECO:0007669"/>
    <property type="project" value="TreeGrafter"/>
</dbReference>
<dbReference type="SUPFAM" id="SSF81338">
    <property type="entry name" value="Aquaporin-like"/>
    <property type="match status" value="1"/>
</dbReference>
<dbReference type="PRINTS" id="PR02019">
    <property type="entry name" value="AQUAPORIN7"/>
</dbReference>
<keyword evidence="5 11" id="KW-1133">Transmembrane helix</keyword>
<comment type="subcellular location">
    <subcellularLocation>
        <location evidence="1">Membrane</location>
        <topology evidence="1">Multi-pass membrane protein</topology>
    </subcellularLocation>
</comment>
<dbReference type="InterPro" id="IPR022357">
    <property type="entry name" value="MIP_CS"/>
</dbReference>
<evidence type="ECO:0000256" key="3">
    <source>
        <dbReference type="ARBA" id="ARBA00022448"/>
    </source>
</evidence>
<evidence type="ECO:0000256" key="8">
    <source>
        <dbReference type="ARBA" id="ARBA00034651"/>
    </source>
</evidence>
<evidence type="ECO:0000256" key="6">
    <source>
        <dbReference type="ARBA" id="ARBA00023136"/>
    </source>
</evidence>
<dbReference type="PROSITE" id="PS51257">
    <property type="entry name" value="PROKAR_LIPOPROTEIN"/>
    <property type="match status" value="1"/>
</dbReference>
<dbReference type="Pfam" id="PF00230">
    <property type="entry name" value="MIP"/>
    <property type="match status" value="1"/>
</dbReference>
<dbReference type="InterPro" id="IPR000425">
    <property type="entry name" value="MIP"/>
</dbReference>
<evidence type="ECO:0000313" key="13">
    <source>
        <dbReference type="Proteomes" id="UP000438429"/>
    </source>
</evidence>
<dbReference type="GO" id="GO:0015204">
    <property type="term" value="F:urea transmembrane transporter activity"/>
    <property type="evidence" value="ECO:0007669"/>
    <property type="project" value="TreeGrafter"/>
</dbReference>
<protein>
    <recommendedName>
        <fullName evidence="14">Aquaporin 10b</fullName>
    </recommendedName>
</protein>
<evidence type="ECO:0008006" key="14">
    <source>
        <dbReference type="Google" id="ProtNLM"/>
    </source>
</evidence>
<evidence type="ECO:0000256" key="10">
    <source>
        <dbReference type="RuleBase" id="RU000477"/>
    </source>
</evidence>
<dbReference type="AlphaFoldDB" id="A0A6A4RZ00"/>
<keyword evidence="4 10" id="KW-0812">Transmembrane</keyword>
<dbReference type="InterPro" id="IPR050363">
    <property type="entry name" value="MIP/Aquaporin"/>
</dbReference>
<dbReference type="Gene3D" id="1.20.1080.10">
    <property type="entry name" value="Glycerol uptake facilitator protein"/>
    <property type="match status" value="1"/>
</dbReference>
<feature type="transmembrane region" description="Helical" evidence="11">
    <location>
        <begin position="234"/>
        <end position="254"/>
    </location>
</feature>
<evidence type="ECO:0000313" key="12">
    <source>
        <dbReference type="EMBL" id="KAF0024560.1"/>
    </source>
</evidence>
<dbReference type="PRINTS" id="PR00783">
    <property type="entry name" value="MINTRINSICP"/>
</dbReference>
<evidence type="ECO:0000256" key="11">
    <source>
        <dbReference type="SAM" id="Phobius"/>
    </source>
</evidence>
<feature type="transmembrane region" description="Helical" evidence="11">
    <location>
        <begin position="52"/>
        <end position="75"/>
    </location>
</feature>
<dbReference type="FunFam" id="1.20.1080.10:FF:000005">
    <property type="entry name" value="Aquaporin 3"/>
    <property type="match status" value="1"/>
</dbReference>
<feature type="transmembrane region" description="Helical" evidence="11">
    <location>
        <begin position="96"/>
        <end position="117"/>
    </location>
</feature>
<evidence type="ECO:0000256" key="5">
    <source>
        <dbReference type="ARBA" id="ARBA00022989"/>
    </source>
</evidence>
<comment type="catalytic activity">
    <reaction evidence="9">
        <text>glycerol(in) = glycerol(out)</text>
        <dbReference type="Rhea" id="RHEA:29675"/>
        <dbReference type="ChEBI" id="CHEBI:17754"/>
    </reaction>
</comment>